<dbReference type="InterPro" id="IPR015500">
    <property type="entry name" value="Peptidase_S8_subtilisin-rel"/>
</dbReference>
<dbReference type="Gene3D" id="3.40.50.200">
    <property type="entry name" value="Peptidase S8/S53 domain"/>
    <property type="match status" value="1"/>
</dbReference>
<feature type="domain" description="Peptidase S8/S53" evidence="8">
    <location>
        <begin position="180"/>
        <end position="389"/>
    </location>
</feature>
<dbReference type="Gene3D" id="3.30.70.80">
    <property type="entry name" value="Peptidase S8 propeptide/proteinase inhibitor I9"/>
    <property type="match status" value="1"/>
</dbReference>
<feature type="active site" description="Charge relay system" evidence="5">
    <location>
        <position position="381"/>
    </location>
</feature>
<dbReference type="Pfam" id="PF00082">
    <property type="entry name" value="Peptidase_S8"/>
    <property type="match status" value="1"/>
</dbReference>
<accession>A0ABW5B7R7</accession>
<proteinExistence type="inferred from homology"/>
<dbReference type="PROSITE" id="PS00136">
    <property type="entry name" value="SUBTILASE_ASP"/>
    <property type="match status" value="1"/>
</dbReference>
<dbReference type="PRINTS" id="PR00723">
    <property type="entry name" value="SUBTILISIN"/>
</dbReference>
<comment type="similarity">
    <text evidence="1 5 6">Belongs to the peptidase S8 family.</text>
</comment>
<keyword evidence="3 5" id="KW-0378">Hydrolase</keyword>
<dbReference type="SUPFAM" id="SSF54897">
    <property type="entry name" value="Protease propeptides/inhibitors"/>
    <property type="match status" value="1"/>
</dbReference>
<feature type="active site" description="Charge relay system" evidence="5">
    <location>
        <position position="221"/>
    </location>
</feature>
<dbReference type="PROSITE" id="PS51892">
    <property type="entry name" value="SUBTILASE"/>
    <property type="match status" value="1"/>
</dbReference>
<dbReference type="InterPro" id="IPR037045">
    <property type="entry name" value="S8pro/Inhibitor_I9_sf"/>
</dbReference>
<evidence type="ECO:0000256" key="2">
    <source>
        <dbReference type="ARBA" id="ARBA00022670"/>
    </source>
</evidence>
<evidence type="ECO:0000256" key="4">
    <source>
        <dbReference type="ARBA" id="ARBA00022825"/>
    </source>
</evidence>
<comment type="caution">
    <text evidence="10">The sequence shown here is derived from an EMBL/GenBank/DDBJ whole genome shotgun (WGS) entry which is preliminary data.</text>
</comment>
<evidence type="ECO:0000313" key="10">
    <source>
        <dbReference type="EMBL" id="MFD2201446.1"/>
    </source>
</evidence>
<organism evidence="10 11">
    <name type="scientific">Shivajiella indica</name>
    <dbReference type="NCBI Taxonomy" id="872115"/>
    <lineage>
        <taxon>Bacteria</taxon>
        <taxon>Pseudomonadati</taxon>
        <taxon>Bacteroidota</taxon>
        <taxon>Cytophagia</taxon>
        <taxon>Cytophagales</taxon>
        <taxon>Cyclobacteriaceae</taxon>
        <taxon>Shivajiella</taxon>
    </lineage>
</organism>
<feature type="chain" id="PRO_5045615695" evidence="7">
    <location>
        <begin position="28"/>
        <end position="419"/>
    </location>
</feature>
<gene>
    <name evidence="10" type="ORF">ACFSKV_07700</name>
</gene>
<evidence type="ECO:0000259" key="9">
    <source>
        <dbReference type="Pfam" id="PF05922"/>
    </source>
</evidence>
<dbReference type="PANTHER" id="PTHR43806:SF11">
    <property type="entry name" value="CEREVISIN-RELATED"/>
    <property type="match status" value="1"/>
</dbReference>
<dbReference type="PROSITE" id="PS00137">
    <property type="entry name" value="SUBTILASE_HIS"/>
    <property type="match status" value="1"/>
</dbReference>
<keyword evidence="4 5" id="KW-0720">Serine protease</keyword>
<protein>
    <submittedName>
        <fullName evidence="10">S8 family serine peptidase</fullName>
    </submittedName>
</protein>
<keyword evidence="11" id="KW-1185">Reference proteome</keyword>
<dbReference type="InterPro" id="IPR023827">
    <property type="entry name" value="Peptidase_S8_Asp-AS"/>
</dbReference>
<feature type="domain" description="Inhibitor I9" evidence="9">
    <location>
        <begin position="57"/>
        <end position="137"/>
    </location>
</feature>
<dbReference type="InterPro" id="IPR023828">
    <property type="entry name" value="Peptidase_S8_Ser-AS"/>
</dbReference>
<dbReference type="SUPFAM" id="SSF52743">
    <property type="entry name" value="Subtilisin-like"/>
    <property type="match status" value="1"/>
</dbReference>
<evidence type="ECO:0000256" key="7">
    <source>
        <dbReference type="SAM" id="SignalP"/>
    </source>
</evidence>
<dbReference type="InterPro" id="IPR036852">
    <property type="entry name" value="Peptidase_S8/S53_dom_sf"/>
</dbReference>
<feature type="signal peptide" evidence="7">
    <location>
        <begin position="1"/>
        <end position="27"/>
    </location>
</feature>
<evidence type="ECO:0000313" key="11">
    <source>
        <dbReference type="Proteomes" id="UP001597414"/>
    </source>
</evidence>
<dbReference type="InterPro" id="IPR050131">
    <property type="entry name" value="Peptidase_S8_subtilisin-like"/>
</dbReference>
<name>A0ABW5B7R7_9BACT</name>
<feature type="active site" description="Charge relay system" evidence="5">
    <location>
        <position position="185"/>
    </location>
</feature>
<evidence type="ECO:0000259" key="8">
    <source>
        <dbReference type="Pfam" id="PF00082"/>
    </source>
</evidence>
<evidence type="ECO:0000256" key="1">
    <source>
        <dbReference type="ARBA" id="ARBA00011073"/>
    </source>
</evidence>
<dbReference type="RefSeq" id="WP_380801364.1">
    <property type="nucleotide sequence ID" value="NZ_JBHUIV010000010.1"/>
</dbReference>
<keyword evidence="2 5" id="KW-0645">Protease</keyword>
<evidence type="ECO:0000256" key="3">
    <source>
        <dbReference type="ARBA" id="ARBA00022801"/>
    </source>
</evidence>
<reference evidence="11" key="1">
    <citation type="journal article" date="2019" name="Int. J. Syst. Evol. Microbiol.">
        <title>The Global Catalogue of Microorganisms (GCM) 10K type strain sequencing project: providing services to taxonomists for standard genome sequencing and annotation.</title>
        <authorList>
            <consortium name="The Broad Institute Genomics Platform"/>
            <consortium name="The Broad Institute Genome Sequencing Center for Infectious Disease"/>
            <person name="Wu L."/>
            <person name="Ma J."/>
        </authorList>
    </citation>
    <scope>NUCLEOTIDE SEQUENCE [LARGE SCALE GENOMIC DNA]</scope>
    <source>
        <strain evidence="11">KCTC 19812</strain>
    </source>
</reference>
<dbReference type="PROSITE" id="PS51257">
    <property type="entry name" value="PROKAR_LIPOPROTEIN"/>
    <property type="match status" value="1"/>
</dbReference>
<dbReference type="Pfam" id="PF05922">
    <property type="entry name" value="Inhibitor_I9"/>
    <property type="match status" value="1"/>
</dbReference>
<dbReference type="InterPro" id="IPR010259">
    <property type="entry name" value="S8pro/Inhibitor_I9"/>
</dbReference>
<dbReference type="Proteomes" id="UP001597414">
    <property type="component" value="Unassembled WGS sequence"/>
</dbReference>
<evidence type="ECO:0000256" key="5">
    <source>
        <dbReference type="PROSITE-ProRule" id="PRU01240"/>
    </source>
</evidence>
<evidence type="ECO:0000256" key="6">
    <source>
        <dbReference type="RuleBase" id="RU003355"/>
    </source>
</evidence>
<dbReference type="PROSITE" id="PS00138">
    <property type="entry name" value="SUBTILASE_SER"/>
    <property type="match status" value="1"/>
</dbReference>
<keyword evidence="7" id="KW-0732">Signal</keyword>
<dbReference type="EMBL" id="JBHUIV010000010">
    <property type="protein sequence ID" value="MFD2201446.1"/>
    <property type="molecule type" value="Genomic_DNA"/>
</dbReference>
<dbReference type="PANTHER" id="PTHR43806">
    <property type="entry name" value="PEPTIDASE S8"/>
    <property type="match status" value="1"/>
</dbReference>
<dbReference type="InterPro" id="IPR022398">
    <property type="entry name" value="Peptidase_S8_His-AS"/>
</dbReference>
<dbReference type="InterPro" id="IPR000209">
    <property type="entry name" value="Peptidase_S8/S53_dom"/>
</dbReference>
<sequence length="419" mass="46309">MKYRFLAQIIVKSIYIISSCFFLISCADDESLDLLNPEEKNLLTFPNYQTELIENQFIIVFNEDQISFKVNLEDYEGTQALMRKEAADFLSKHRIDPNGIEYIYSMALSGFSARIDQSKVNDIINDPKVKYIEQDRKGELGIGISKTNDKEVEEEMENTQIVPWGINRVGGPFKYQGRHSVFVVDTGIDLLHLDLNVDLDKGFDPYNQKRKDWNLNDEHGHGTHVAGTIGALDNHFGVVGVAAGVPVVPVKVFFGPRAAYTYSGLVAGIEHIGVRGIPGDVANLSFGGFDASQVLDDAVLNVSNKRRVWMVIASGNSKLPAYSFSPARVNGSYTITVSAIRQGDFFAGFSHYGPPIKYAAPGVGVLSTWTNNRYRNESGTSMAAPHVAALRVLGEIDTNGFVLNYPTPNPDPIAFRKSN</sequence>